<dbReference type="Proteomes" id="UP001218364">
    <property type="component" value="Unassembled WGS sequence"/>
</dbReference>
<reference evidence="1 2" key="1">
    <citation type="submission" date="2023-02" db="EMBL/GenBank/DDBJ databases">
        <title>Population genomics of bacteria associated with diatom.</title>
        <authorList>
            <person name="Xie J."/>
            <person name="Wang H."/>
        </authorList>
    </citation>
    <scope>NUCLEOTIDE SEQUENCE [LARGE SCALE GENOMIC DNA]</scope>
    <source>
        <strain evidence="1 2">PT47_8</strain>
    </source>
</reference>
<dbReference type="AlphaFoldDB" id="A0ABD4XFJ6"/>
<sequence>MTIAPIYSFATGTEFKVHGRELLLHNVGEHGYEVIDPDGGGIHVLGFSEFIELTKSGGLTFDTPTLSPQGSAKLRLGGLSVAEQLSAEQQEHGKFNYAECAAIDQLYKQRVMLEGRKGFRISISSLDNTENRKFLRPIVEAIFGKRVYLDTKKLRGGKQHIWGLHSGRTLMKYYNVYRALPEGDDVIAGLAPLDHLRGNKKPRICWRLRELMTEAWEEIGLDLKGTSAANVHAHLVALVNRENKLRAANNLKELITPSQRTLARHRKELLSPSEYLVATKGERFARNKRGRGSSDVRAVLIGLALKKWRAPTEEPGGVLWEMATDR</sequence>
<evidence type="ECO:0000313" key="2">
    <source>
        <dbReference type="Proteomes" id="UP001218364"/>
    </source>
</evidence>
<comment type="caution">
    <text evidence="1">The sequence shown here is derived from an EMBL/GenBank/DDBJ whole genome shotgun (WGS) entry which is preliminary data.</text>
</comment>
<organism evidence="1 2">
    <name type="scientific">Phaeobacter gallaeciensis</name>
    <dbReference type="NCBI Taxonomy" id="60890"/>
    <lineage>
        <taxon>Bacteria</taxon>
        <taxon>Pseudomonadati</taxon>
        <taxon>Pseudomonadota</taxon>
        <taxon>Alphaproteobacteria</taxon>
        <taxon>Rhodobacterales</taxon>
        <taxon>Roseobacteraceae</taxon>
        <taxon>Phaeobacter</taxon>
    </lineage>
</organism>
<dbReference type="RefSeq" id="WP_274840326.1">
    <property type="nucleotide sequence ID" value="NZ_JARCJF010000024.1"/>
</dbReference>
<accession>A0ABD4XFJ6</accession>
<feature type="non-terminal residue" evidence="1">
    <location>
        <position position="326"/>
    </location>
</feature>
<dbReference type="EMBL" id="JARCJK010000024">
    <property type="protein sequence ID" value="MDE4168171.1"/>
    <property type="molecule type" value="Genomic_DNA"/>
</dbReference>
<name>A0ABD4XFJ6_9RHOB</name>
<evidence type="ECO:0000313" key="1">
    <source>
        <dbReference type="EMBL" id="MDE4168171.1"/>
    </source>
</evidence>
<protein>
    <recommendedName>
        <fullName evidence="3">Replication protein</fullName>
    </recommendedName>
</protein>
<gene>
    <name evidence="1" type="ORF">PXK24_21035</name>
</gene>
<proteinExistence type="predicted"/>
<evidence type="ECO:0008006" key="3">
    <source>
        <dbReference type="Google" id="ProtNLM"/>
    </source>
</evidence>